<proteinExistence type="predicted"/>
<dbReference type="Proteomes" id="UP001154282">
    <property type="component" value="Unassembled WGS sequence"/>
</dbReference>
<keyword evidence="1" id="KW-0472">Membrane</keyword>
<evidence type="ECO:0000313" key="3">
    <source>
        <dbReference type="Proteomes" id="UP001154282"/>
    </source>
</evidence>
<keyword evidence="1" id="KW-0812">Transmembrane</keyword>
<reference evidence="2" key="1">
    <citation type="submission" date="2022-08" db="EMBL/GenBank/DDBJ databases">
        <authorList>
            <person name="Gutierrez-Valencia J."/>
        </authorList>
    </citation>
    <scope>NUCLEOTIDE SEQUENCE</scope>
</reference>
<feature type="non-terminal residue" evidence="2">
    <location>
        <position position="45"/>
    </location>
</feature>
<protein>
    <submittedName>
        <fullName evidence="2">Uncharacterized protein</fullName>
    </submittedName>
</protein>
<evidence type="ECO:0000313" key="2">
    <source>
        <dbReference type="EMBL" id="CAI0432513.1"/>
    </source>
</evidence>
<keyword evidence="3" id="KW-1185">Reference proteome</keyword>
<name>A0AAV0LET0_9ROSI</name>
<keyword evidence="1" id="KW-1133">Transmembrane helix</keyword>
<organism evidence="2 3">
    <name type="scientific">Linum tenue</name>
    <dbReference type="NCBI Taxonomy" id="586396"/>
    <lineage>
        <taxon>Eukaryota</taxon>
        <taxon>Viridiplantae</taxon>
        <taxon>Streptophyta</taxon>
        <taxon>Embryophyta</taxon>
        <taxon>Tracheophyta</taxon>
        <taxon>Spermatophyta</taxon>
        <taxon>Magnoliopsida</taxon>
        <taxon>eudicotyledons</taxon>
        <taxon>Gunneridae</taxon>
        <taxon>Pentapetalae</taxon>
        <taxon>rosids</taxon>
        <taxon>fabids</taxon>
        <taxon>Malpighiales</taxon>
        <taxon>Linaceae</taxon>
        <taxon>Linum</taxon>
    </lineage>
</organism>
<accession>A0AAV0LET0</accession>
<feature type="transmembrane region" description="Helical" evidence="1">
    <location>
        <begin position="20"/>
        <end position="37"/>
    </location>
</feature>
<gene>
    <name evidence="2" type="ORF">LITE_LOCUS23482</name>
</gene>
<sequence length="45" mass="5527">MYWKWRGAQRSSNKERRRTILLVSCFIFNFSVFVKEVNSSWLSLR</sequence>
<evidence type="ECO:0000256" key="1">
    <source>
        <dbReference type="SAM" id="Phobius"/>
    </source>
</evidence>
<comment type="caution">
    <text evidence="2">The sequence shown here is derived from an EMBL/GenBank/DDBJ whole genome shotgun (WGS) entry which is preliminary data.</text>
</comment>
<dbReference type="AlphaFoldDB" id="A0AAV0LET0"/>
<dbReference type="EMBL" id="CAMGYJ010000006">
    <property type="protein sequence ID" value="CAI0432513.1"/>
    <property type="molecule type" value="Genomic_DNA"/>
</dbReference>